<reference evidence="13" key="1">
    <citation type="submission" date="2025-04" db="UniProtKB">
        <authorList>
            <consortium name="RefSeq"/>
        </authorList>
    </citation>
    <scope>IDENTIFICATION</scope>
    <source>
        <tissue evidence="13">Whole insect</tissue>
    </source>
</reference>
<keyword evidence="7" id="KW-0966">Cell projection</keyword>
<keyword evidence="12" id="KW-1185">Reference proteome</keyword>
<dbReference type="Gene3D" id="3.80.10.10">
    <property type="entry name" value="Ribonuclease Inhibitor"/>
    <property type="match status" value="1"/>
</dbReference>
<dbReference type="Proteomes" id="UP001652700">
    <property type="component" value="Unplaced"/>
</dbReference>
<evidence type="ECO:0000313" key="12">
    <source>
        <dbReference type="Proteomes" id="UP001652700"/>
    </source>
</evidence>
<feature type="domain" description="CS" evidence="10">
    <location>
        <begin position="250"/>
        <end position="344"/>
    </location>
</feature>
<comment type="similarity">
    <text evidence="8">Belongs to the tilB family.</text>
</comment>
<organism evidence="13">
    <name type="scientific">Diabrotica virgifera virgifera</name>
    <name type="common">western corn rootworm</name>
    <dbReference type="NCBI Taxonomy" id="50390"/>
    <lineage>
        <taxon>Eukaryota</taxon>
        <taxon>Metazoa</taxon>
        <taxon>Ecdysozoa</taxon>
        <taxon>Arthropoda</taxon>
        <taxon>Hexapoda</taxon>
        <taxon>Insecta</taxon>
        <taxon>Pterygota</taxon>
        <taxon>Neoptera</taxon>
        <taxon>Endopterygota</taxon>
        <taxon>Coleoptera</taxon>
        <taxon>Polyphaga</taxon>
        <taxon>Cucujiformia</taxon>
        <taxon>Chrysomeloidea</taxon>
        <taxon>Chrysomelidae</taxon>
        <taxon>Galerucinae</taxon>
        <taxon>Diabroticina</taxon>
        <taxon>Diabroticites</taxon>
        <taxon>Diabrotica</taxon>
    </lineage>
</organism>
<dbReference type="InterPro" id="IPR001611">
    <property type="entry name" value="Leu-rich_rpt"/>
</dbReference>
<evidence type="ECO:0000256" key="7">
    <source>
        <dbReference type="ARBA" id="ARBA00023273"/>
    </source>
</evidence>
<sequence>MVKITEDLVRKKAEHNEKIIGTLEELSLHQEDVEKIENLNNWCKDLQILYLQANLISKIENVNKLKKLQYLNLAINNIEKIENLEKCESLEKLDLTLNFIGDLESVCNLRHNIHLRELHLTGNPCCDYEGYRNYVVATLPQLKNLDSREISKSERIKSQQLLEQTEKNIRQAQVKYFKWRQEQRERMNQIDYTGISNDEFWKMTSEHCPETRIEMAHRQSKKDKDVCNVSEETPKIRLKLFNKEGRPLNVNQAKLDFTFNDEDPRQFTLDVSVYKFLDTNLINVDLQPIYVKITVKEKIFQIVFPEEILVEKSTAQRSQTTGHLVLKLTKANYKEPLHKEKKVLQKFQPERKESKNEYLEVKDEVGDLDFSKIIENNNKIKAVNVDPDIPPLEFVYHC</sequence>
<dbReference type="SUPFAM" id="SSF52058">
    <property type="entry name" value="L domain-like"/>
    <property type="match status" value="1"/>
</dbReference>
<dbReference type="EnsemblMetazoa" id="XM_028280811.2">
    <property type="protein sequence ID" value="XP_028136612.1"/>
    <property type="gene ID" value="LOC114331286"/>
</dbReference>
<evidence type="ECO:0000256" key="5">
    <source>
        <dbReference type="ARBA" id="ARBA00022737"/>
    </source>
</evidence>
<dbReference type="InterPro" id="IPR007052">
    <property type="entry name" value="CS_dom"/>
</dbReference>
<gene>
    <name evidence="13" type="primary">LOC114331286</name>
</gene>
<dbReference type="GO" id="GO:0036158">
    <property type="term" value="P:outer dynein arm assembly"/>
    <property type="evidence" value="ECO:0007669"/>
    <property type="project" value="TreeGrafter"/>
</dbReference>
<dbReference type="RefSeq" id="XP_028136612.1">
    <property type="nucleotide sequence ID" value="XM_028280811.1"/>
</dbReference>
<keyword evidence="4" id="KW-0433">Leucine-rich repeat</keyword>
<dbReference type="Pfam" id="PF14580">
    <property type="entry name" value="LRR_9"/>
    <property type="match status" value="1"/>
</dbReference>
<evidence type="ECO:0000256" key="1">
    <source>
        <dbReference type="ARBA" id="ARBA00004138"/>
    </source>
</evidence>
<dbReference type="GO" id="GO:0005737">
    <property type="term" value="C:cytoplasm"/>
    <property type="evidence" value="ECO:0007669"/>
    <property type="project" value="UniProtKB-SubCell"/>
</dbReference>
<dbReference type="AlphaFoldDB" id="A0A6P7FP95"/>
<dbReference type="PANTHER" id="PTHR18849:SF0">
    <property type="entry name" value="CILIA- AND FLAGELLA-ASSOCIATED PROTEIN 410-RELATED"/>
    <property type="match status" value="1"/>
</dbReference>
<feature type="coiled-coil region" evidence="9">
    <location>
        <begin position="155"/>
        <end position="182"/>
    </location>
</feature>
<accession>A0A6P7FP95</accession>
<keyword evidence="5" id="KW-0677">Repeat</keyword>
<dbReference type="FunFam" id="3.80.10.10:FF:000052">
    <property type="entry name" value="Leucine rich repeat containing 6"/>
    <property type="match status" value="1"/>
</dbReference>
<dbReference type="InterPro" id="IPR056496">
    <property type="entry name" value="CS_DNAAF11_C"/>
</dbReference>
<evidence type="ECO:0000256" key="2">
    <source>
        <dbReference type="ARBA" id="ARBA00004496"/>
    </source>
</evidence>
<dbReference type="Pfam" id="PF23602">
    <property type="entry name" value="CS_DNAAF11_C"/>
    <property type="match status" value="1"/>
</dbReference>
<dbReference type="SMART" id="SM00365">
    <property type="entry name" value="LRR_SD22"/>
    <property type="match status" value="4"/>
</dbReference>
<evidence type="ECO:0000259" key="10">
    <source>
        <dbReference type="PROSITE" id="PS51203"/>
    </source>
</evidence>
<dbReference type="InParanoid" id="A0A6P7FP95"/>
<reference evidence="11" key="2">
    <citation type="submission" date="2025-05" db="UniProtKB">
        <authorList>
            <consortium name="EnsemblMetazoa"/>
        </authorList>
    </citation>
    <scope>IDENTIFICATION</scope>
</reference>
<dbReference type="OrthoDB" id="10250990at2759"/>
<dbReference type="PROSITE" id="PS51203">
    <property type="entry name" value="CS"/>
    <property type="match status" value="1"/>
</dbReference>
<dbReference type="GO" id="GO:0005929">
    <property type="term" value="C:cilium"/>
    <property type="evidence" value="ECO:0007669"/>
    <property type="project" value="UniProtKB-SubCell"/>
</dbReference>
<dbReference type="FunCoup" id="A0A6P7FP95">
    <property type="interactions" value="13"/>
</dbReference>
<dbReference type="GeneID" id="114331286"/>
<protein>
    <submittedName>
        <fullName evidence="13">Protein tilB-like</fullName>
    </submittedName>
</protein>
<dbReference type="KEGG" id="dvv:114331286"/>
<evidence type="ECO:0000256" key="6">
    <source>
        <dbReference type="ARBA" id="ARBA00023069"/>
    </source>
</evidence>
<proteinExistence type="inferred from homology"/>
<evidence type="ECO:0000256" key="4">
    <source>
        <dbReference type="ARBA" id="ARBA00022614"/>
    </source>
</evidence>
<evidence type="ECO:0000256" key="9">
    <source>
        <dbReference type="SAM" id="Coils"/>
    </source>
</evidence>
<evidence type="ECO:0000256" key="8">
    <source>
        <dbReference type="ARBA" id="ARBA00049982"/>
    </source>
</evidence>
<dbReference type="PANTHER" id="PTHR18849">
    <property type="entry name" value="LEUCINE RICH REPEAT PROTEIN"/>
    <property type="match status" value="1"/>
</dbReference>
<evidence type="ECO:0000313" key="11">
    <source>
        <dbReference type="EnsemblMetazoa" id="XP_028136612.1"/>
    </source>
</evidence>
<name>A0A6P7FP95_DIAVI</name>
<dbReference type="InterPro" id="IPR032675">
    <property type="entry name" value="LRR_dom_sf"/>
</dbReference>
<evidence type="ECO:0000256" key="3">
    <source>
        <dbReference type="ARBA" id="ARBA00022490"/>
    </source>
</evidence>
<comment type="subcellular location">
    <subcellularLocation>
        <location evidence="1">Cell projection</location>
        <location evidence="1">Cilium</location>
    </subcellularLocation>
    <subcellularLocation>
        <location evidence="2">Cytoplasm</location>
    </subcellularLocation>
</comment>
<evidence type="ECO:0000313" key="13">
    <source>
        <dbReference type="RefSeq" id="XP_028136612.1"/>
    </source>
</evidence>
<dbReference type="PROSITE" id="PS51450">
    <property type="entry name" value="LRR"/>
    <property type="match status" value="3"/>
</dbReference>
<keyword evidence="6" id="KW-0969">Cilium</keyword>
<keyword evidence="3" id="KW-0963">Cytoplasm</keyword>
<keyword evidence="9" id="KW-0175">Coiled coil</keyword>